<proteinExistence type="predicted"/>
<comment type="caution">
    <text evidence="2">The sequence shown here is derived from an EMBL/GenBank/DDBJ whole genome shotgun (WGS) entry which is preliminary data.</text>
</comment>
<organism evidence="2 3">
    <name type="scientific">Chroococcidiopsis cubana SAG 39.79</name>
    <dbReference type="NCBI Taxonomy" id="388085"/>
    <lineage>
        <taxon>Bacteria</taxon>
        <taxon>Bacillati</taxon>
        <taxon>Cyanobacteriota</taxon>
        <taxon>Cyanophyceae</taxon>
        <taxon>Chroococcidiopsidales</taxon>
        <taxon>Chroococcidiopsidaceae</taxon>
        <taxon>Chroococcidiopsis</taxon>
    </lineage>
</organism>
<feature type="transmembrane region" description="Helical" evidence="1">
    <location>
        <begin position="20"/>
        <end position="37"/>
    </location>
</feature>
<keyword evidence="1" id="KW-0812">Transmembrane</keyword>
<protein>
    <recommendedName>
        <fullName evidence="4">DUF304 domain-containing protein</fullName>
    </recommendedName>
</protein>
<evidence type="ECO:0000313" key="2">
    <source>
        <dbReference type="EMBL" id="RUT03362.1"/>
    </source>
</evidence>
<reference evidence="2 3" key="1">
    <citation type="journal article" date="2019" name="Genome Biol. Evol.">
        <title>Day and night: Metabolic profiles and evolutionary relationships of six axenic non-marine cyanobacteria.</title>
        <authorList>
            <person name="Will S.E."/>
            <person name="Henke P."/>
            <person name="Boedeker C."/>
            <person name="Huang S."/>
            <person name="Brinkmann H."/>
            <person name="Rohde M."/>
            <person name="Jarek M."/>
            <person name="Friedl T."/>
            <person name="Seufert S."/>
            <person name="Schumacher M."/>
            <person name="Overmann J."/>
            <person name="Neumann-Schaal M."/>
            <person name="Petersen J."/>
        </authorList>
    </citation>
    <scope>NUCLEOTIDE SEQUENCE [LARGE SCALE GENOMIC DNA]</scope>
    <source>
        <strain evidence="2 3">SAG 39.79</strain>
    </source>
</reference>
<evidence type="ECO:0000313" key="3">
    <source>
        <dbReference type="Proteomes" id="UP000282574"/>
    </source>
</evidence>
<dbReference type="Proteomes" id="UP000282574">
    <property type="component" value="Unassembled WGS sequence"/>
</dbReference>
<keyword evidence="1" id="KW-0472">Membrane</keyword>
<keyword evidence="3" id="KW-1185">Reference proteome</keyword>
<keyword evidence="1" id="KW-1133">Transmembrane helix</keyword>
<evidence type="ECO:0008006" key="4">
    <source>
        <dbReference type="Google" id="ProtNLM"/>
    </source>
</evidence>
<dbReference type="EMBL" id="RSCK01000098">
    <property type="protein sequence ID" value="RUT03362.1"/>
    <property type="molecule type" value="Genomic_DNA"/>
</dbReference>
<gene>
    <name evidence="2" type="ORF">DSM107010_60490</name>
</gene>
<dbReference type="AlphaFoldDB" id="A0AB37UAQ9"/>
<evidence type="ECO:0000256" key="1">
    <source>
        <dbReference type="SAM" id="Phobius"/>
    </source>
</evidence>
<feature type="transmembrane region" description="Helical" evidence="1">
    <location>
        <begin position="43"/>
        <end position="59"/>
    </location>
</feature>
<name>A0AB37UAQ9_9CYAN</name>
<accession>A0AB37UAQ9</accession>
<sequence length="150" mass="17102">MRIVQRTRSLLILRFKPFDVWILTSIIVTTGFFIILIEPKFSLLGAIFIALAYFWLLKAPSVTCSLNKTEGTLTLKRQSLFGTNIVEYHLREIRDVRVEKRIASVKWDAAYRASIVFGSGNCLPITSYYSSGRTSVQKTVSCIKDFLNLD</sequence>